<dbReference type="SMART" id="SM00530">
    <property type="entry name" value="HTH_XRE"/>
    <property type="match status" value="1"/>
</dbReference>
<name>A0ABX7ALP6_9BACI</name>
<evidence type="ECO:0000313" key="4">
    <source>
        <dbReference type="Proteomes" id="UP000596049"/>
    </source>
</evidence>
<gene>
    <name evidence="3" type="ORF">FJQ98_16345</name>
</gene>
<dbReference type="SUPFAM" id="SSF47413">
    <property type="entry name" value="lambda repressor-like DNA-binding domains"/>
    <property type="match status" value="1"/>
</dbReference>
<keyword evidence="1" id="KW-0238">DNA-binding</keyword>
<organism evidence="3 4">
    <name type="scientific">Lysinibacillus agricola</name>
    <dbReference type="NCBI Taxonomy" id="2590012"/>
    <lineage>
        <taxon>Bacteria</taxon>
        <taxon>Bacillati</taxon>
        <taxon>Bacillota</taxon>
        <taxon>Bacilli</taxon>
        <taxon>Bacillales</taxon>
        <taxon>Bacillaceae</taxon>
        <taxon>Lysinibacillus</taxon>
    </lineage>
</organism>
<keyword evidence="4" id="KW-1185">Reference proteome</keyword>
<sequence>MDNKFGNNLKYLRKSKSLTQQEMADILSIPRQGYAKYENSLGEPDISTLTKLADYFNINVDSILGRHSNCGNLNLDSTKLSSFYE</sequence>
<dbReference type="PANTHER" id="PTHR46558">
    <property type="entry name" value="TRACRIPTIONAL REGULATORY PROTEIN-RELATED-RELATED"/>
    <property type="match status" value="1"/>
</dbReference>
<evidence type="ECO:0000313" key="3">
    <source>
        <dbReference type="EMBL" id="QQP10815.1"/>
    </source>
</evidence>
<evidence type="ECO:0000259" key="2">
    <source>
        <dbReference type="PROSITE" id="PS50943"/>
    </source>
</evidence>
<dbReference type="PANTHER" id="PTHR46558:SF11">
    <property type="entry name" value="HTH-TYPE TRANSCRIPTIONAL REGULATOR XRE"/>
    <property type="match status" value="1"/>
</dbReference>
<feature type="domain" description="HTH cro/C1-type" evidence="2">
    <location>
        <begin position="9"/>
        <end position="63"/>
    </location>
</feature>
<proteinExistence type="predicted"/>
<dbReference type="Pfam" id="PF01381">
    <property type="entry name" value="HTH_3"/>
    <property type="match status" value="1"/>
</dbReference>
<dbReference type="CDD" id="cd00093">
    <property type="entry name" value="HTH_XRE"/>
    <property type="match status" value="1"/>
</dbReference>
<dbReference type="Gene3D" id="1.10.260.40">
    <property type="entry name" value="lambda repressor-like DNA-binding domains"/>
    <property type="match status" value="1"/>
</dbReference>
<dbReference type="EMBL" id="CP067341">
    <property type="protein sequence ID" value="QQP10815.1"/>
    <property type="molecule type" value="Genomic_DNA"/>
</dbReference>
<dbReference type="InterPro" id="IPR010982">
    <property type="entry name" value="Lambda_DNA-bd_dom_sf"/>
</dbReference>
<dbReference type="RefSeq" id="WP_075807289.1">
    <property type="nucleotide sequence ID" value="NZ_CP067341.1"/>
</dbReference>
<protein>
    <submittedName>
        <fullName evidence="3">Helix-turn-helix transcriptional regulator</fullName>
    </submittedName>
</protein>
<dbReference type="PROSITE" id="PS50943">
    <property type="entry name" value="HTH_CROC1"/>
    <property type="match status" value="1"/>
</dbReference>
<reference evidence="3 4" key="1">
    <citation type="submission" date="2020-01" db="EMBL/GenBank/DDBJ databases">
        <authorList>
            <person name="Liu G."/>
            <person name="Liu B."/>
        </authorList>
    </citation>
    <scope>NUCLEOTIDE SEQUENCE [LARGE SCALE GENOMIC DNA]</scope>
    <source>
        <strain evidence="3 4">FJAT-51161</strain>
    </source>
</reference>
<evidence type="ECO:0000256" key="1">
    <source>
        <dbReference type="ARBA" id="ARBA00023125"/>
    </source>
</evidence>
<dbReference type="Proteomes" id="UP000596049">
    <property type="component" value="Chromosome"/>
</dbReference>
<dbReference type="InterPro" id="IPR001387">
    <property type="entry name" value="Cro/C1-type_HTH"/>
</dbReference>
<accession>A0ABX7ALP6</accession>